<protein>
    <submittedName>
        <fullName evidence="2">Uncharacterized protein</fullName>
    </submittedName>
</protein>
<sequence>MTKMALYPWMLVMPFSLGSMAIVECYLMVNKHQDLPSILPSKETKP</sequence>
<evidence type="ECO:0000313" key="3">
    <source>
        <dbReference type="Proteomes" id="UP000011223"/>
    </source>
</evidence>
<keyword evidence="1" id="KW-0472">Membrane</keyword>
<accession>R1IQ46</accession>
<keyword evidence="1" id="KW-0812">Transmembrane</keyword>
<dbReference type="EMBL" id="ANFM02000018">
    <property type="protein sequence ID" value="EOD79587.1"/>
    <property type="molecule type" value="Genomic_DNA"/>
</dbReference>
<dbReference type="Proteomes" id="UP000011223">
    <property type="component" value="Unassembled WGS sequence"/>
</dbReference>
<keyword evidence="1" id="KW-1133">Transmembrane helix</keyword>
<name>R1IQ46_9GAMM</name>
<feature type="transmembrane region" description="Helical" evidence="1">
    <location>
        <begin position="6"/>
        <end position="29"/>
    </location>
</feature>
<reference evidence="2 3" key="1">
    <citation type="journal article" date="2014" name="PLoS ONE">
        <title>Grimontia indica AK16(T), sp. nov., Isolated from a Seawater Sample Reports the Presence of Pathogenic Genes Similar to Vibrio Genus.</title>
        <authorList>
            <person name="Singh A."/>
            <person name="Vaidya B."/>
            <person name="Khatri I."/>
            <person name="Srinivas T.N."/>
            <person name="Subramanian S."/>
            <person name="Korpole S."/>
            <person name="Pinnaka A.K."/>
        </authorList>
    </citation>
    <scope>NUCLEOTIDE SEQUENCE [LARGE SCALE GENOMIC DNA]</scope>
    <source>
        <strain evidence="2 3">AK16</strain>
    </source>
</reference>
<keyword evidence="3" id="KW-1185">Reference proteome</keyword>
<organism evidence="2 3">
    <name type="scientific">Grimontia indica</name>
    <dbReference type="NCBI Taxonomy" id="1056512"/>
    <lineage>
        <taxon>Bacteria</taxon>
        <taxon>Pseudomonadati</taxon>
        <taxon>Pseudomonadota</taxon>
        <taxon>Gammaproteobacteria</taxon>
        <taxon>Vibrionales</taxon>
        <taxon>Vibrionaceae</taxon>
        <taxon>Grimontia</taxon>
    </lineage>
</organism>
<evidence type="ECO:0000256" key="1">
    <source>
        <dbReference type="SAM" id="Phobius"/>
    </source>
</evidence>
<comment type="caution">
    <text evidence="2">The sequence shown here is derived from an EMBL/GenBank/DDBJ whole genome shotgun (WGS) entry which is preliminary data.</text>
</comment>
<evidence type="ECO:0000313" key="2">
    <source>
        <dbReference type="EMBL" id="EOD79587.1"/>
    </source>
</evidence>
<dbReference type="AlphaFoldDB" id="R1IQ46"/>
<proteinExistence type="predicted"/>
<gene>
    <name evidence="2" type="ORF">D515_01381</name>
</gene>